<dbReference type="InterPro" id="IPR040134">
    <property type="entry name" value="PSMD12/CSN4"/>
</dbReference>
<dbReference type="InterPro" id="IPR036390">
    <property type="entry name" value="WH_DNA-bd_sf"/>
</dbReference>
<dbReference type="OrthoDB" id="295656at2759"/>
<keyword evidence="6" id="KW-0736">Signalosome</keyword>
<evidence type="ECO:0000259" key="8">
    <source>
        <dbReference type="PROSITE" id="PS50250"/>
    </source>
</evidence>
<dbReference type="GO" id="GO:0005829">
    <property type="term" value="C:cytosol"/>
    <property type="evidence" value="ECO:0007669"/>
    <property type="project" value="TreeGrafter"/>
</dbReference>
<dbReference type="InterPro" id="IPR054559">
    <property type="entry name" value="PSMD12-CSN4-like_N"/>
</dbReference>
<gene>
    <name evidence="9" type="ORF">Tdes44962_MAKER03402</name>
</gene>
<dbReference type="InterPro" id="IPR000717">
    <property type="entry name" value="PCI_dom"/>
</dbReference>
<dbReference type="AlphaFoldDB" id="A0A9W7SQF9"/>
<evidence type="ECO:0000313" key="9">
    <source>
        <dbReference type="EMBL" id="KAH9826698.1"/>
    </source>
</evidence>
<dbReference type="InterPro" id="IPR011990">
    <property type="entry name" value="TPR-like_helical_dom_sf"/>
</dbReference>
<dbReference type="PROSITE" id="PS50250">
    <property type="entry name" value="PCI"/>
    <property type="match status" value="1"/>
</dbReference>
<evidence type="ECO:0000313" key="10">
    <source>
        <dbReference type="Proteomes" id="UP001138500"/>
    </source>
</evidence>
<accession>A0A9W7SQF9</accession>
<keyword evidence="5" id="KW-0963">Cytoplasm</keyword>
<evidence type="ECO:0000256" key="6">
    <source>
        <dbReference type="ARBA" id="ARBA00022790"/>
    </source>
</evidence>
<name>A0A9W7SQF9_9PEZI</name>
<sequence>MASAEITEQLSQATSVLDASQRTNVFHSILASILSEPANLAPNLVAYVQALLSDSIGVIHSRPLLQHFVEQFKSIANNDVKTEAGTAIVQLLQPRIVSYEQQDSALKYTLADAYEAEEDWTSSAKTLQTITLESSQRTVTDETKAQVWMRICRCYIEDEDHTNALTYLNRVKQVIFNVTSHETRLQFALSQARIYDSQRNFLDASSAYHTLSNESAVAEEERLQALSAAITCAVLAPAGPMRSRQLGRLYKDERANDTPEHGILEKIFLDRLLSPEEVAAFASELQEHQKAKTSDGSTVLDKAVLEHNLLAVSRIYQNISFAALGQLLGVDADRAELYASNMIESNRLSGSIDQIANILYFNTKEGGSDAAAMNLRAWDANVQGLSEEVEKVTTLLSREAPAHYEKIVSDPNIPALMDEFTDDVADGGVERRRLLGCAQDCLN</sequence>
<feature type="domain" description="PCI" evidence="8">
    <location>
        <begin position="197"/>
        <end position="366"/>
    </location>
</feature>
<comment type="subcellular location">
    <subcellularLocation>
        <location evidence="2">Cytoplasm</location>
    </subcellularLocation>
    <subcellularLocation>
        <location evidence="1">Nucleus</location>
    </subcellularLocation>
</comment>
<evidence type="ECO:0000256" key="2">
    <source>
        <dbReference type="ARBA" id="ARBA00004496"/>
    </source>
</evidence>
<dbReference type="InterPro" id="IPR036388">
    <property type="entry name" value="WH-like_DNA-bd_sf"/>
</dbReference>
<dbReference type="SMART" id="SM00088">
    <property type="entry name" value="PINT"/>
    <property type="match status" value="1"/>
</dbReference>
<keyword evidence="9" id="KW-0647">Proteasome</keyword>
<dbReference type="Gene3D" id="1.25.40.10">
    <property type="entry name" value="Tetratricopeptide repeat domain"/>
    <property type="match status" value="1"/>
</dbReference>
<dbReference type="Gene3D" id="1.10.10.10">
    <property type="entry name" value="Winged helix-like DNA-binding domain superfamily/Winged helix DNA-binding domain"/>
    <property type="match status" value="1"/>
</dbReference>
<evidence type="ECO:0000256" key="7">
    <source>
        <dbReference type="ARBA" id="ARBA00023242"/>
    </source>
</evidence>
<proteinExistence type="inferred from homology"/>
<dbReference type="Pfam" id="PF22241">
    <property type="entry name" value="PSMD12-CSN4_N"/>
    <property type="match status" value="1"/>
</dbReference>
<dbReference type="PANTHER" id="PTHR10855:SF2">
    <property type="entry name" value="COP9 SIGNALOSOME COMPLEX SUBUNIT 4"/>
    <property type="match status" value="1"/>
</dbReference>
<dbReference type="GO" id="GO:0000502">
    <property type="term" value="C:proteasome complex"/>
    <property type="evidence" value="ECO:0007669"/>
    <property type="project" value="UniProtKB-KW"/>
</dbReference>
<comment type="similarity">
    <text evidence="3">Belongs to the CSN4 family.</text>
</comment>
<dbReference type="Pfam" id="PF01399">
    <property type="entry name" value="PCI"/>
    <property type="match status" value="1"/>
</dbReference>
<dbReference type="SUPFAM" id="SSF46785">
    <property type="entry name" value="Winged helix' DNA-binding domain"/>
    <property type="match status" value="1"/>
</dbReference>
<evidence type="ECO:0000256" key="5">
    <source>
        <dbReference type="ARBA" id="ARBA00022490"/>
    </source>
</evidence>
<keyword evidence="7" id="KW-0539">Nucleus</keyword>
<reference evidence="9 10" key="2">
    <citation type="journal article" date="2021" name="Curr. Genet.">
        <title>Genetic response to nitrogen starvation in the aggressive Eucalyptus foliar pathogen Teratosphaeria destructans.</title>
        <authorList>
            <person name="Havenga M."/>
            <person name="Wingfield B.D."/>
            <person name="Wingfield M.J."/>
            <person name="Dreyer L.L."/>
            <person name="Roets F."/>
            <person name="Aylward J."/>
        </authorList>
    </citation>
    <scope>NUCLEOTIDE SEQUENCE [LARGE SCALE GENOMIC DNA]</scope>
    <source>
        <strain evidence="9">CMW44962</strain>
    </source>
</reference>
<dbReference type="GO" id="GO:0008180">
    <property type="term" value="C:COP9 signalosome"/>
    <property type="evidence" value="ECO:0007669"/>
    <property type="project" value="UniProtKB-KW"/>
</dbReference>
<evidence type="ECO:0000256" key="3">
    <source>
        <dbReference type="ARBA" id="ARBA00010417"/>
    </source>
</evidence>
<comment type="caution">
    <text evidence="9">The sequence shown here is derived from an EMBL/GenBank/DDBJ whole genome shotgun (WGS) entry which is preliminary data.</text>
</comment>
<reference evidence="9 10" key="1">
    <citation type="journal article" date="2018" name="IMA Fungus">
        <title>IMA Genome-F 10: Nine draft genome sequences of Claviceps purpurea s.lat., including C. arundinis, C. humidiphila, and C. cf. spartinae, pseudomolecules for the pitch canker pathogen Fusarium circinatum, draft genome of Davidsoniella eucalypti, Grosmannia galeiformis, Quambalaria eucalypti, and Teratosphaeria destructans.</title>
        <authorList>
            <person name="Wingfield B.D."/>
            <person name="Liu M."/>
            <person name="Nguyen H.D."/>
            <person name="Lane F.A."/>
            <person name="Morgan S.W."/>
            <person name="De Vos L."/>
            <person name="Wilken P.M."/>
            <person name="Duong T.A."/>
            <person name="Aylward J."/>
            <person name="Coetzee M.P."/>
            <person name="Dadej K."/>
            <person name="De Beer Z.W."/>
            <person name="Findlay W."/>
            <person name="Havenga M."/>
            <person name="Kolarik M."/>
            <person name="Menzies J.G."/>
            <person name="Naidoo K."/>
            <person name="Pochopski O."/>
            <person name="Shoukouhi P."/>
            <person name="Santana Q.C."/>
            <person name="Seifert K.A."/>
            <person name="Soal N."/>
            <person name="Steenkamp E.T."/>
            <person name="Tatham C.T."/>
            <person name="van der Nest M.A."/>
            <person name="Wingfield M.J."/>
        </authorList>
    </citation>
    <scope>NUCLEOTIDE SEQUENCE [LARGE SCALE GENOMIC DNA]</scope>
    <source>
        <strain evidence="9">CMW44962</strain>
    </source>
</reference>
<dbReference type="Proteomes" id="UP001138500">
    <property type="component" value="Unassembled WGS sequence"/>
</dbReference>
<protein>
    <recommendedName>
        <fullName evidence="4">COP9 signalosome complex subunit 4</fullName>
    </recommendedName>
</protein>
<dbReference type="EMBL" id="RIBY02001967">
    <property type="protein sequence ID" value="KAH9826698.1"/>
    <property type="molecule type" value="Genomic_DNA"/>
</dbReference>
<evidence type="ECO:0000256" key="4">
    <source>
        <dbReference type="ARBA" id="ARBA00014881"/>
    </source>
</evidence>
<keyword evidence="10" id="KW-1185">Reference proteome</keyword>
<evidence type="ECO:0000256" key="1">
    <source>
        <dbReference type="ARBA" id="ARBA00004123"/>
    </source>
</evidence>
<dbReference type="PANTHER" id="PTHR10855">
    <property type="entry name" value="26S PROTEASOME NON-ATPASE REGULATORY SUBUNIT 12/COP9 SIGNALOSOME COMPLEX SUBUNIT 4"/>
    <property type="match status" value="1"/>
</dbReference>
<organism evidence="9 10">
    <name type="scientific">Teratosphaeria destructans</name>
    <dbReference type="NCBI Taxonomy" id="418781"/>
    <lineage>
        <taxon>Eukaryota</taxon>
        <taxon>Fungi</taxon>
        <taxon>Dikarya</taxon>
        <taxon>Ascomycota</taxon>
        <taxon>Pezizomycotina</taxon>
        <taxon>Dothideomycetes</taxon>
        <taxon>Dothideomycetidae</taxon>
        <taxon>Mycosphaerellales</taxon>
        <taxon>Teratosphaeriaceae</taxon>
        <taxon>Teratosphaeria</taxon>
    </lineage>
</organism>